<feature type="repeat" description="WD" evidence="3">
    <location>
        <begin position="701"/>
        <end position="742"/>
    </location>
</feature>
<dbReference type="PROSITE" id="PS50294">
    <property type="entry name" value="WD_REPEATS_REGION"/>
    <property type="match status" value="8"/>
</dbReference>
<evidence type="ECO:0000259" key="5">
    <source>
        <dbReference type="Pfam" id="PF00931"/>
    </source>
</evidence>
<dbReference type="PANTHER" id="PTHR19848">
    <property type="entry name" value="WD40 REPEAT PROTEIN"/>
    <property type="match status" value="1"/>
</dbReference>
<dbReference type="Proteomes" id="UP001551482">
    <property type="component" value="Unassembled WGS sequence"/>
</dbReference>
<feature type="transmembrane region" description="Helical" evidence="4">
    <location>
        <begin position="35"/>
        <end position="53"/>
    </location>
</feature>
<dbReference type="InterPro" id="IPR036322">
    <property type="entry name" value="WD40_repeat_dom_sf"/>
</dbReference>
<dbReference type="InterPro" id="IPR015943">
    <property type="entry name" value="WD40/YVTN_repeat-like_dom_sf"/>
</dbReference>
<keyword evidence="4" id="KW-0812">Transmembrane</keyword>
<feature type="repeat" description="WD" evidence="3">
    <location>
        <begin position="617"/>
        <end position="658"/>
    </location>
</feature>
<dbReference type="RefSeq" id="WP_358357584.1">
    <property type="nucleotide sequence ID" value="NZ_JBEZFP010000070.1"/>
</dbReference>
<dbReference type="Pfam" id="PF00931">
    <property type="entry name" value="NB-ARC"/>
    <property type="match status" value="1"/>
</dbReference>
<dbReference type="InterPro" id="IPR002182">
    <property type="entry name" value="NB-ARC"/>
</dbReference>
<feature type="repeat" description="WD" evidence="3">
    <location>
        <begin position="998"/>
        <end position="1039"/>
    </location>
</feature>
<feature type="repeat" description="WD" evidence="3">
    <location>
        <begin position="659"/>
        <end position="700"/>
    </location>
</feature>
<dbReference type="Gene3D" id="3.40.50.300">
    <property type="entry name" value="P-loop containing nucleotide triphosphate hydrolases"/>
    <property type="match status" value="1"/>
</dbReference>
<dbReference type="PANTHER" id="PTHR19848:SF8">
    <property type="entry name" value="F-BOX AND WD REPEAT DOMAIN CONTAINING 7"/>
    <property type="match status" value="1"/>
</dbReference>
<name>A0ABV3DLU8_9ACTN</name>
<evidence type="ECO:0000313" key="8">
    <source>
        <dbReference type="Proteomes" id="UP001551482"/>
    </source>
</evidence>
<keyword evidence="8" id="KW-1185">Reference proteome</keyword>
<dbReference type="Gene3D" id="2.130.10.10">
    <property type="entry name" value="YVTN repeat-like/Quinoprotein amine dehydrogenase"/>
    <property type="match status" value="5"/>
</dbReference>
<evidence type="ECO:0000256" key="4">
    <source>
        <dbReference type="SAM" id="Phobius"/>
    </source>
</evidence>
<dbReference type="SUPFAM" id="SSF52540">
    <property type="entry name" value="P-loop containing nucleoside triphosphate hydrolases"/>
    <property type="match status" value="1"/>
</dbReference>
<proteinExistence type="predicted"/>
<dbReference type="InterPro" id="IPR041452">
    <property type="entry name" value="APAF1_C"/>
</dbReference>
<dbReference type="Pfam" id="PF00400">
    <property type="entry name" value="WD40"/>
    <property type="match status" value="10"/>
</dbReference>
<keyword evidence="4" id="KW-0472">Membrane</keyword>
<feature type="repeat" description="WD" evidence="3">
    <location>
        <begin position="925"/>
        <end position="955"/>
    </location>
</feature>
<dbReference type="Pfam" id="PF17908">
    <property type="entry name" value="APAF1_C"/>
    <property type="match status" value="1"/>
</dbReference>
<dbReference type="InterPro" id="IPR036388">
    <property type="entry name" value="WH-like_DNA-bd_sf"/>
</dbReference>
<evidence type="ECO:0000256" key="1">
    <source>
        <dbReference type="ARBA" id="ARBA00022574"/>
    </source>
</evidence>
<dbReference type="SUPFAM" id="SSF50978">
    <property type="entry name" value="WD40 repeat-like"/>
    <property type="match status" value="2"/>
</dbReference>
<sequence length="1158" mass="121979">MRRRVSPAGAAGASTVLGFSAGVLANLATSQWTWGIGVALVVLVLAWAGFEAWKASDPVPPANGPTGALAAAEHAPWMAPPLDAVVERPEIGQRLLDALLTAGGSGTGPVTALRGAGGFGKTTLAAWAAHRPEVRERFPGGLLWITLGQGLAGAELAERVNELSATLSGTRPTLVDPDAAGAELGRLLDMRGAAVLIVVDDVWDAAQLRPFRYGGRLCSRLITTRVAGLLPDSAEHLVVDAMNSEEARHMLSEHVPGLSREAADRMTEAVGCWPVLLHLLSGSLRQRVGRGQDADAAARDAGRRLRTQGPAVFDAARPTDRSQAVAATVTASLDLLTPPQRERYADLAVFPEDAEIPVEMLDLLWPAERADRLCEEFADLGLVADYRLDAPGPRLILHDVLRTYLLTQMSGSEQQALHARIVDAARGLVGVATAPSGESVPAWWDLPTHNDYLWRHLAHHLAEAGRNGELAALATDLRWVEARTRRSGSAAGALADAERVDTPAGRSLARVLEQAAAILGPIEPTEALAATLLGQVTGVADLADSVDRYRDTLSTPRLQPAVPFPDRPDPSRRFRAGHSGAVMSCRFAPDGKEVATVGKDGSVRFWDPDTQVERLVLTGHVGVIWDCVYSPDGTLLVTASADGTARTWSVADGSVQRVFAGHDGEVRSCAVSADGKLLATTGSDSTVRLWSVEDGREIHVLRGHSETVWACAFSPDGTALATGGDDGVLRVWDTQSGGELGSSDRQDHRIRSCAFLPDGRQVAGVVLEGSTLIWDISVDTPTSRLLSTESDGRWLWNCAVSPDGTLLATGDSEGALTIRSLTADDPPVTINGHIGWIRRCDFSPDGRHVATSGIDGSCRIWAVAPGGAQTGELAGQVPALTCAFSSDGTHLAMAEGDRTVRVRHLSDGSTDTISASSGERFLQCAISHDGALVATSSAEGTIRVWSVDDGTERAAFVGHVGATRGCTFSPDGTLLASAGSDETVRLWDLGASQNHAVLSAHSGRVGDCAFSPDGELLATTGADGTVRLWNVRNRSPRAVLLGHADATNHCQFSPDGTMVVSSSDDGTARVWRVADAAEQVVLRGPSGWLEGCTFSPDSTMVAAAGWTDGCVLIWDVATGACRCAIRLAGDLYYIRWHPSGSWLAAAGGGGLYEIAVVD</sequence>
<dbReference type="PRINTS" id="PR00320">
    <property type="entry name" value="GPROTEINBRPT"/>
</dbReference>
<dbReference type="PROSITE" id="PS50082">
    <property type="entry name" value="WD_REPEATS_2"/>
    <property type="match status" value="9"/>
</dbReference>
<reference evidence="7 8" key="1">
    <citation type="submission" date="2024-06" db="EMBL/GenBank/DDBJ databases">
        <title>The Natural Products Discovery Center: Release of the First 8490 Sequenced Strains for Exploring Actinobacteria Biosynthetic Diversity.</title>
        <authorList>
            <person name="Kalkreuter E."/>
            <person name="Kautsar S.A."/>
            <person name="Yang D."/>
            <person name="Bader C.D."/>
            <person name="Teijaro C.N."/>
            <person name="Fluegel L."/>
            <person name="Davis C.M."/>
            <person name="Simpson J.R."/>
            <person name="Lauterbach L."/>
            <person name="Steele A.D."/>
            <person name="Gui C."/>
            <person name="Meng S."/>
            <person name="Li G."/>
            <person name="Viehrig K."/>
            <person name="Ye F."/>
            <person name="Su P."/>
            <person name="Kiefer A.F."/>
            <person name="Nichols A."/>
            <person name="Cepeda A.J."/>
            <person name="Yan W."/>
            <person name="Fan B."/>
            <person name="Jiang Y."/>
            <person name="Adhikari A."/>
            <person name="Zheng C.-J."/>
            <person name="Schuster L."/>
            <person name="Cowan T.M."/>
            <person name="Smanski M.J."/>
            <person name="Chevrette M.G."/>
            <person name="De Carvalho L.P.S."/>
            <person name="Shen B."/>
        </authorList>
    </citation>
    <scope>NUCLEOTIDE SEQUENCE [LARGE SCALE GENOMIC DNA]</scope>
    <source>
        <strain evidence="7 8">NPDC048946</strain>
    </source>
</reference>
<feature type="domain" description="NB-ARC" evidence="5">
    <location>
        <begin position="94"/>
        <end position="255"/>
    </location>
</feature>
<dbReference type="CDD" id="cd00200">
    <property type="entry name" value="WD40"/>
    <property type="match status" value="1"/>
</dbReference>
<feature type="domain" description="APAF-1 helical" evidence="6">
    <location>
        <begin position="450"/>
        <end position="489"/>
    </location>
</feature>
<dbReference type="Gene3D" id="1.25.40.370">
    <property type="match status" value="1"/>
</dbReference>
<evidence type="ECO:0000313" key="7">
    <source>
        <dbReference type="EMBL" id="MEU8136726.1"/>
    </source>
</evidence>
<feature type="repeat" description="WD" evidence="3">
    <location>
        <begin position="956"/>
        <end position="997"/>
    </location>
</feature>
<dbReference type="InterPro" id="IPR019775">
    <property type="entry name" value="WD40_repeat_CS"/>
</dbReference>
<dbReference type="PRINTS" id="PR00364">
    <property type="entry name" value="DISEASERSIST"/>
</dbReference>
<feature type="repeat" description="WD" evidence="3">
    <location>
        <begin position="575"/>
        <end position="607"/>
    </location>
</feature>
<dbReference type="InterPro" id="IPR027417">
    <property type="entry name" value="P-loop_NTPase"/>
</dbReference>
<keyword evidence="1 3" id="KW-0853">WD repeat</keyword>
<keyword evidence="4" id="KW-1133">Transmembrane helix</keyword>
<dbReference type="PROSITE" id="PS00678">
    <property type="entry name" value="WD_REPEATS_1"/>
    <property type="match status" value="3"/>
</dbReference>
<keyword evidence="2" id="KW-0677">Repeat</keyword>
<organism evidence="7 8">
    <name type="scientific">Streptodolium elevatio</name>
    <dbReference type="NCBI Taxonomy" id="3157996"/>
    <lineage>
        <taxon>Bacteria</taxon>
        <taxon>Bacillati</taxon>
        <taxon>Actinomycetota</taxon>
        <taxon>Actinomycetes</taxon>
        <taxon>Kitasatosporales</taxon>
        <taxon>Streptomycetaceae</taxon>
        <taxon>Streptodolium</taxon>
    </lineage>
</organism>
<dbReference type="EMBL" id="JBEZFP010000070">
    <property type="protein sequence ID" value="MEU8136726.1"/>
    <property type="molecule type" value="Genomic_DNA"/>
</dbReference>
<accession>A0ABV3DLU8</accession>
<gene>
    <name evidence="7" type="ORF">AB0C36_24845</name>
</gene>
<dbReference type="InterPro" id="IPR001680">
    <property type="entry name" value="WD40_rpt"/>
</dbReference>
<dbReference type="InterPro" id="IPR020472">
    <property type="entry name" value="WD40_PAC1"/>
</dbReference>
<evidence type="ECO:0000259" key="6">
    <source>
        <dbReference type="Pfam" id="PF17908"/>
    </source>
</evidence>
<dbReference type="Gene3D" id="1.10.10.10">
    <property type="entry name" value="Winged helix-like DNA-binding domain superfamily/Winged helix DNA-binding domain"/>
    <property type="match status" value="1"/>
</dbReference>
<evidence type="ECO:0000256" key="2">
    <source>
        <dbReference type="ARBA" id="ARBA00022737"/>
    </source>
</evidence>
<comment type="caution">
    <text evidence="7">The sequence shown here is derived from an EMBL/GenBank/DDBJ whole genome shotgun (WGS) entry which is preliminary data.</text>
</comment>
<protein>
    <submittedName>
        <fullName evidence="7">NB-ARC domain-containing protein</fullName>
    </submittedName>
</protein>
<dbReference type="SMART" id="SM00320">
    <property type="entry name" value="WD40"/>
    <property type="match status" value="14"/>
</dbReference>
<feature type="repeat" description="WD" evidence="3">
    <location>
        <begin position="1040"/>
        <end position="1081"/>
    </location>
</feature>
<evidence type="ECO:0000256" key="3">
    <source>
        <dbReference type="PROSITE-ProRule" id="PRU00221"/>
    </source>
</evidence>
<feature type="repeat" description="WD" evidence="3">
    <location>
        <begin position="830"/>
        <end position="861"/>
    </location>
</feature>